<comment type="caution">
    <text evidence="3">The sequence shown here is derived from an EMBL/GenBank/DDBJ whole genome shotgun (WGS) entry which is preliminary data.</text>
</comment>
<sequence length="994" mass="108297">MSAKASTPNRWVITQPTSFDHRSQTRWTKFATRSFSVVVAALFAILTTFLLSFHDSSLIANTLKFERNLYTPVFDHTKQALLTRCARITATPGPSASFLARDKSDRYEKGTNATLIRNAVIFTGKDDGQQIIHGDLLLDKGIVRGIGKISPRVIDSIKNLKEIDVNGAWVTPGLVDLHTHMGVLSTPILSGAVDFDSAKGPILPWLRSVDGLNTHDESYELALAGGVTSVQVLPGGSNAIGGQSFMVKLRKTKDRTASSMIIEPPETLVIPRGDDDDDAAFATHHWRHMKQACGESTRVHGNRMDTMWSLRVAYTEAIKMKAAQDEFCAKAENGLWDLINTPFPEDLKWEALVDVLRGKVKVSTHCSEAVDLDAMARLSNEFKFPIASLHSASEAWLVPSLVRKFYGSVPPSVALSATNHRGKKETYRGSEFASRVLSDHDVPIILKSDHPVVNSRYLLYEAQQAHYYGLPPNVALAAVTSSPAAAAGLLHRIGVLEEGSDADVVLWDSHPLRVGATPQKVWVDGILQIPVPSKTGEETHVVIGRGKEADEWKRKPYVPDWEQERNQSIRWDGLPPLRGRETEDRIAFINVKQVWKRVLDGEVHEAFTAESTEEGLQLGMVVVEAGKLSCLGVDCGDLVGNAEVIDLRGGVVSSGLMTYGSPLGIEEIASEPSTGDGTTFNAFETDVPRVLDDTGAVVRAVDGLIFGTRNALIAYKSGVTFATSSLAKPVQVGGPEAQIICGLSVTFRTGSGHAMERGALIQEVVALHVAIGKSHPLLKGVSVSTQIAGLRRLLYGWESSEKETGHWFKQAAEGIVPLVIDVDSADIMANLILLKIDVEDKIGAQMRMVFSGAAEAHLLAQEISNARIGVILNPIRAVPTVWDQRRILPGPPLSNDTTLVKLLDKGVIVGMGIRHAWQAQTTRFDVQWASFESNKRVSEQQAYALVTHDLENLLGIRNMGEDSDLVVWEGGSMFDMSSKAIGVISPIKGTVELF</sequence>
<dbReference type="InterPro" id="IPR032466">
    <property type="entry name" value="Metal_Hydrolase"/>
</dbReference>
<accession>A0A9P6ETT6</accession>
<dbReference type="SUPFAM" id="SSF51556">
    <property type="entry name" value="Metallo-dependent hydrolases"/>
    <property type="match status" value="1"/>
</dbReference>
<keyword evidence="4" id="KW-1185">Reference proteome</keyword>
<dbReference type="InterPro" id="IPR051781">
    <property type="entry name" value="Metallo-dep_Hydrolase"/>
</dbReference>
<dbReference type="AlphaFoldDB" id="A0A9P6ETT6"/>
<dbReference type="Proteomes" id="UP000807306">
    <property type="component" value="Unassembled WGS sequence"/>
</dbReference>
<feature type="domain" description="Amidohydrolase 3" evidence="2">
    <location>
        <begin position="424"/>
        <end position="525"/>
    </location>
</feature>
<reference evidence="3" key="1">
    <citation type="submission" date="2020-11" db="EMBL/GenBank/DDBJ databases">
        <authorList>
            <consortium name="DOE Joint Genome Institute"/>
            <person name="Ahrendt S."/>
            <person name="Riley R."/>
            <person name="Andreopoulos W."/>
            <person name="Labutti K."/>
            <person name="Pangilinan J."/>
            <person name="Ruiz-Duenas F.J."/>
            <person name="Barrasa J.M."/>
            <person name="Sanchez-Garcia M."/>
            <person name="Camarero S."/>
            <person name="Miyauchi S."/>
            <person name="Serrano A."/>
            <person name="Linde D."/>
            <person name="Babiker R."/>
            <person name="Drula E."/>
            <person name="Ayuso-Fernandez I."/>
            <person name="Pacheco R."/>
            <person name="Padilla G."/>
            <person name="Ferreira P."/>
            <person name="Barriuso J."/>
            <person name="Kellner H."/>
            <person name="Castanera R."/>
            <person name="Alfaro M."/>
            <person name="Ramirez L."/>
            <person name="Pisabarro A.G."/>
            <person name="Kuo A."/>
            <person name="Tritt A."/>
            <person name="Lipzen A."/>
            <person name="He G."/>
            <person name="Yan M."/>
            <person name="Ng V."/>
            <person name="Cullen D."/>
            <person name="Martin F."/>
            <person name="Rosso M.-N."/>
            <person name="Henrissat B."/>
            <person name="Hibbett D."/>
            <person name="Martinez A.T."/>
            <person name="Grigoriev I.V."/>
        </authorList>
    </citation>
    <scope>NUCLEOTIDE SEQUENCE</scope>
    <source>
        <strain evidence="3">CBS 506.95</strain>
    </source>
</reference>
<keyword evidence="1" id="KW-0472">Membrane</keyword>
<evidence type="ECO:0000313" key="3">
    <source>
        <dbReference type="EMBL" id="KAF9534703.1"/>
    </source>
</evidence>
<protein>
    <submittedName>
        <fullName evidence="3">Carbohydrate esterase family 9 protein</fullName>
    </submittedName>
</protein>
<dbReference type="InterPro" id="IPR011059">
    <property type="entry name" value="Metal-dep_hydrolase_composite"/>
</dbReference>
<dbReference type="Pfam" id="PF07969">
    <property type="entry name" value="Amidohydro_3"/>
    <property type="match status" value="1"/>
</dbReference>
<dbReference type="PANTHER" id="PTHR43135">
    <property type="entry name" value="ALPHA-D-RIBOSE 1-METHYLPHOSPHONATE 5-TRIPHOSPHATE DIPHOSPHATASE"/>
    <property type="match status" value="1"/>
</dbReference>
<name>A0A9P6ETT6_9AGAR</name>
<dbReference type="InterPro" id="IPR013108">
    <property type="entry name" value="Amidohydro_3"/>
</dbReference>
<evidence type="ECO:0000259" key="2">
    <source>
        <dbReference type="Pfam" id="PF07969"/>
    </source>
</evidence>
<dbReference type="Gene3D" id="3.20.20.140">
    <property type="entry name" value="Metal-dependent hydrolases"/>
    <property type="match status" value="2"/>
</dbReference>
<keyword evidence="1" id="KW-0812">Transmembrane</keyword>
<dbReference type="GO" id="GO:0016810">
    <property type="term" value="F:hydrolase activity, acting on carbon-nitrogen (but not peptide) bonds"/>
    <property type="evidence" value="ECO:0007669"/>
    <property type="project" value="InterPro"/>
</dbReference>
<dbReference type="SUPFAM" id="SSF51338">
    <property type="entry name" value="Composite domain of metallo-dependent hydrolases"/>
    <property type="match status" value="1"/>
</dbReference>
<gene>
    <name evidence="3" type="ORF">CPB83DRAFT_780438</name>
</gene>
<evidence type="ECO:0000256" key="1">
    <source>
        <dbReference type="SAM" id="Phobius"/>
    </source>
</evidence>
<evidence type="ECO:0000313" key="4">
    <source>
        <dbReference type="Proteomes" id="UP000807306"/>
    </source>
</evidence>
<organism evidence="3 4">
    <name type="scientific">Crepidotus variabilis</name>
    <dbReference type="NCBI Taxonomy" id="179855"/>
    <lineage>
        <taxon>Eukaryota</taxon>
        <taxon>Fungi</taxon>
        <taxon>Dikarya</taxon>
        <taxon>Basidiomycota</taxon>
        <taxon>Agaricomycotina</taxon>
        <taxon>Agaricomycetes</taxon>
        <taxon>Agaricomycetidae</taxon>
        <taxon>Agaricales</taxon>
        <taxon>Agaricineae</taxon>
        <taxon>Crepidotaceae</taxon>
        <taxon>Crepidotus</taxon>
    </lineage>
</organism>
<dbReference type="PANTHER" id="PTHR43135:SF3">
    <property type="entry name" value="ALPHA-D-RIBOSE 1-METHYLPHOSPHONATE 5-TRIPHOSPHATE DIPHOSPHATASE"/>
    <property type="match status" value="1"/>
</dbReference>
<feature type="transmembrane region" description="Helical" evidence="1">
    <location>
        <begin position="30"/>
        <end position="53"/>
    </location>
</feature>
<dbReference type="EMBL" id="MU157825">
    <property type="protein sequence ID" value="KAF9534703.1"/>
    <property type="molecule type" value="Genomic_DNA"/>
</dbReference>
<proteinExistence type="predicted"/>
<dbReference type="OrthoDB" id="10258955at2759"/>
<keyword evidence="1" id="KW-1133">Transmembrane helix</keyword>